<dbReference type="Pfam" id="PF05751">
    <property type="entry name" value="FixH"/>
    <property type="match status" value="1"/>
</dbReference>
<evidence type="ECO:0000313" key="2">
    <source>
        <dbReference type="EMBL" id="MEY1663049.1"/>
    </source>
</evidence>
<evidence type="ECO:0000313" key="3">
    <source>
        <dbReference type="Proteomes" id="UP001562065"/>
    </source>
</evidence>
<keyword evidence="3" id="KW-1185">Reference proteome</keyword>
<gene>
    <name evidence="2" type="ORF">AB5I84_12880</name>
</gene>
<keyword evidence="1" id="KW-1133">Transmembrane helix</keyword>
<keyword evidence="1" id="KW-0472">Membrane</keyword>
<proteinExistence type="predicted"/>
<organism evidence="2 3">
    <name type="scientific">Isoalcanivorax beigongshangi</name>
    <dbReference type="NCBI Taxonomy" id="3238810"/>
    <lineage>
        <taxon>Bacteria</taxon>
        <taxon>Pseudomonadati</taxon>
        <taxon>Pseudomonadota</taxon>
        <taxon>Gammaproteobacteria</taxon>
        <taxon>Oceanospirillales</taxon>
        <taxon>Alcanivoracaceae</taxon>
        <taxon>Isoalcanivorax</taxon>
    </lineage>
</organism>
<dbReference type="EMBL" id="JBGCUO010000002">
    <property type="protein sequence ID" value="MEY1663049.1"/>
    <property type="molecule type" value="Genomic_DNA"/>
</dbReference>
<accession>A0ABV4AJZ1</accession>
<reference evidence="2 3" key="1">
    <citation type="submission" date="2024-07" db="EMBL/GenBank/DDBJ databases">
        <authorList>
            <person name="Ren Q."/>
        </authorList>
    </citation>
    <scope>NUCLEOTIDE SEQUENCE [LARGE SCALE GENOMIC DNA]</scope>
    <source>
        <strain evidence="2 3">REN37</strain>
    </source>
</reference>
<comment type="caution">
    <text evidence="2">The sequence shown here is derived from an EMBL/GenBank/DDBJ whole genome shotgun (WGS) entry which is preliminary data.</text>
</comment>
<name>A0ABV4AJZ1_9GAMM</name>
<protein>
    <submittedName>
        <fullName evidence="2">FixH family protein</fullName>
    </submittedName>
</protein>
<sequence>MNHASSSPAEASKPWYRHGYLWLVIILPTIVVIAAFVTLYIAIDNADDTVSEDWYKDGRTVNRSWEADQQAARLGIEVELDFTGAAPRAQLTSQVPFPPPESLQVNLRHPAFANQDISLTLTHTGNGEYRGQGDVHPTAEEMIATIVSADGHWRIQQRAHLDDGKASLVSGVR</sequence>
<dbReference type="InterPro" id="IPR008620">
    <property type="entry name" value="FixH"/>
</dbReference>
<feature type="transmembrane region" description="Helical" evidence="1">
    <location>
        <begin position="20"/>
        <end position="43"/>
    </location>
</feature>
<keyword evidence="1" id="KW-0812">Transmembrane</keyword>
<dbReference type="RefSeq" id="WP_369456316.1">
    <property type="nucleotide sequence ID" value="NZ_JBGCUO010000002.1"/>
</dbReference>
<dbReference type="Proteomes" id="UP001562065">
    <property type="component" value="Unassembled WGS sequence"/>
</dbReference>
<evidence type="ECO:0000256" key="1">
    <source>
        <dbReference type="SAM" id="Phobius"/>
    </source>
</evidence>